<evidence type="ECO:0000256" key="9">
    <source>
        <dbReference type="ARBA" id="ARBA00022989"/>
    </source>
</evidence>
<evidence type="ECO:0000256" key="4">
    <source>
        <dbReference type="ARBA" id="ARBA00022692"/>
    </source>
</evidence>
<keyword evidence="8 14" id="KW-0067">ATP-binding</keyword>
<dbReference type="GO" id="GO:1902533">
    <property type="term" value="P:positive regulation of intracellular signal transduction"/>
    <property type="evidence" value="ECO:0007669"/>
    <property type="project" value="UniProtKB-ARBA"/>
</dbReference>
<dbReference type="PANTHER" id="PTHR24416">
    <property type="entry name" value="TYROSINE-PROTEIN KINASE RECEPTOR"/>
    <property type="match status" value="1"/>
</dbReference>
<dbReference type="GO" id="GO:0004714">
    <property type="term" value="F:transmembrane receptor protein tyrosine kinase activity"/>
    <property type="evidence" value="ECO:0007669"/>
    <property type="project" value="UniProtKB-EC"/>
</dbReference>
<dbReference type="GO" id="GO:0005886">
    <property type="term" value="C:plasma membrane"/>
    <property type="evidence" value="ECO:0007669"/>
    <property type="project" value="TreeGrafter"/>
</dbReference>
<evidence type="ECO:0000256" key="15">
    <source>
        <dbReference type="SAM" id="MobiDB-lite"/>
    </source>
</evidence>
<keyword evidence="11" id="KW-0829">Tyrosine-protein kinase</keyword>
<evidence type="ECO:0000256" key="16">
    <source>
        <dbReference type="SAM" id="SignalP"/>
    </source>
</evidence>
<keyword evidence="10" id="KW-0472">Membrane</keyword>
<evidence type="ECO:0000256" key="13">
    <source>
        <dbReference type="ARBA" id="ARBA00051243"/>
    </source>
</evidence>
<sequence>MLLLYAKYALVFWFLIGSNQGDKQLTRQLSEDATLLGVAACTKRCLEHEHRNIILSPTLPQQQKPQQQQQQQQQNDHFENCLKICEDNNDMVWVNTTVPSSRKIQENFQLQMICRTDSSLMFRIDWVEYGWRNISVLEDPQAALRENSTDALFIVKVIPANMNIADSIIYLSDDKFITVGNLTYKTAYNITVLAVHGNGEYSLIANEETFATLRRSYQPSKMGEMKLRRFVKQSAEEKRIAAEIEWRHSAEHNCFFDIICYSTDSHSMSLPTPVEIRDPYQLYLHTIKDIELGRQYNVGMRTVNPKNSLESDMDWIVFRAPSCVDWFHFNYTICPPLKPTNLTVLQHHYEPDNLSMNISWTLPQYLPDNYTLYILDLHEGRKSKSFQISKEACFYYIPHIEILGATFEVHLVAYTQGGSNVTDIFLNKVPPTVWPEVHSIDSDYNKLVLFLIVPLFCIIGLSTFTIWQRKAKLRRYRQRCKYLEAKELKSNTRPTTIQASDFHVTIMDNSTCLDAPQADDNLELEDELEIDSQDVLLQDVLGEGAFGLVRRGIFQKRQVAVKLLKDNPSEEDVQAFKCEIKVLRSVGKHPNIVSIVGYSTKCASRMMLLIEYCGLGNLQNFLREEWKLRQEGNARRMHDRHPFGQTRKDDLAAQQGTRIEEMNHSMHLHHTLELIEEENEDLTTHDVTTITNTVETYSLTVPRRASHAADNKSYGMQEVGNGKIVPEPEIENIGTTAPTSAMLSREHAERCRCRGSGAMRKESSQKFQTITVENKEYFDTEPVQMGMGRKREPLTYADLLDIAQQVAVGMEFLAQNKVVHRDLAARNVLISMDRTIKIADFGLSRDVYHENVYRKSSGGKLPIKWLALESLTHQVYTSQSDVWSFGVLLYEITTLGGMPYPSVAPSDLLQLLRQGQRMKRPEGCPDEMFALMESCWCSIPAQRPTFTGIKHRLTAMILATGAVPQRQKQQQQQEANKQRTLQQIKMQQQAGGDEGHYLQPLE</sequence>
<evidence type="ECO:0000256" key="7">
    <source>
        <dbReference type="ARBA" id="ARBA00022777"/>
    </source>
</evidence>
<keyword evidence="9" id="KW-1133">Transmembrane helix</keyword>
<evidence type="ECO:0000313" key="18">
    <source>
        <dbReference type="Proteomes" id="UP000504634"/>
    </source>
</evidence>
<dbReference type="OrthoDB" id="3256376at2759"/>
<evidence type="ECO:0000256" key="3">
    <source>
        <dbReference type="ARBA" id="ARBA00022679"/>
    </source>
</evidence>
<dbReference type="Pfam" id="PF07714">
    <property type="entry name" value="PK_Tyr_Ser-Thr"/>
    <property type="match status" value="2"/>
</dbReference>
<reference evidence="19" key="1">
    <citation type="submission" date="2025-08" db="UniProtKB">
        <authorList>
            <consortium name="RefSeq"/>
        </authorList>
    </citation>
    <scope>IDENTIFICATION</scope>
    <source>
        <strain evidence="19">11010-0011.00</strain>
        <tissue evidence="19">Whole body</tissue>
    </source>
</reference>
<dbReference type="GO" id="GO:0007169">
    <property type="term" value="P:cell surface receptor protein tyrosine kinase signaling pathway"/>
    <property type="evidence" value="ECO:0007669"/>
    <property type="project" value="TreeGrafter"/>
</dbReference>
<dbReference type="PROSITE" id="PS50011">
    <property type="entry name" value="PROTEIN_KINASE_DOM"/>
    <property type="match status" value="1"/>
</dbReference>
<keyword evidence="12" id="KW-0325">Glycoprotein</keyword>
<dbReference type="InterPro" id="IPR020635">
    <property type="entry name" value="Tyr_kinase_cat_dom"/>
</dbReference>
<dbReference type="FunFam" id="1.10.510.10:FF:000190">
    <property type="entry name" value="Proto-oncogene tyrosine-protein kinase receptor Ret"/>
    <property type="match status" value="1"/>
</dbReference>
<feature type="domain" description="Protein kinase" evidence="17">
    <location>
        <begin position="535"/>
        <end position="954"/>
    </location>
</feature>
<dbReference type="InterPro" id="IPR000719">
    <property type="entry name" value="Prot_kinase_dom"/>
</dbReference>
<dbReference type="InterPro" id="IPR050122">
    <property type="entry name" value="RTK"/>
</dbReference>
<dbReference type="SUPFAM" id="SSF56112">
    <property type="entry name" value="Protein kinase-like (PK-like)"/>
    <property type="match status" value="1"/>
</dbReference>
<comment type="catalytic activity">
    <reaction evidence="13">
        <text>L-tyrosyl-[protein] + ATP = O-phospho-L-tyrosyl-[protein] + ADP + H(+)</text>
        <dbReference type="Rhea" id="RHEA:10596"/>
        <dbReference type="Rhea" id="RHEA-COMP:10136"/>
        <dbReference type="Rhea" id="RHEA-COMP:20101"/>
        <dbReference type="ChEBI" id="CHEBI:15378"/>
        <dbReference type="ChEBI" id="CHEBI:30616"/>
        <dbReference type="ChEBI" id="CHEBI:46858"/>
        <dbReference type="ChEBI" id="CHEBI:61978"/>
        <dbReference type="ChEBI" id="CHEBI:456216"/>
        <dbReference type="EC" id="2.7.10.1"/>
    </reaction>
</comment>
<evidence type="ECO:0000256" key="10">
    <source>
        <dbReference type="ARBA" id="ARBA00023136"/>
    </source>
</evidence>
<dbReference type="Gene3D" id="3.30.200.20">
    <property type="entry name" value="Phosphorylase Kinase, domain 1"/>
    <property type="match status" value="1"/>
</dbReference>
<keyword evidence="6 14" id="KW-0547">Nucleotide-binding</keyword>
<accession>A0A6J2TQY1</accession>
<dbReference type="CTD" id="21977"/>
<feature type="compositionally biased region" description="Polar residues" evidence="15">
    <location>
        <begin position="974"/>
        <end position="990"/>
    </location>
</feature>
<dbReference type="AlphaFoldDB" id="A0A6J2TQY1"/>
<dbReference type="EC" id="2.7.10.1" evidence="2"/>
<feature type="chain" id="PRO_5026868291" description="receptor protein-tyrosine kinase" evidence="16">
    <location>
        <begin position="22"/>
        <end position="1002"/>
    </location>
</feature>
<evidence type="ECO:0000256" key="11">
    <source>
        <dbReference type="ARBA" id="ARBA00023137"/>
    </source>
</evidence>
<feature type="signal peptide" evidence="16">
    <location>
        <begin position="1"/>
        <end position="21"/>
    </location>
</feature>
<dbReference type="GO" id="GO:0043235">
    <property type="term" value="C:receptor complex"/>
    <property type="evidence" value="ECO:0007669"/>
    <property type="project" value="TreeGrafter"/>
</dbReference>
<keyword evidence="5 16" id="KW-0732">Signal</keyword>
<feature type="region of interest" description="Disordered" evidence="15">
    <location>
        <begin position="964"/>
        <end position="1002"/>
    </location>
</feature>
<evidence type="ECO:0000259" key="17">
    <source>
        <dbReference type="PROSITE" id="PS50011"/>
    </source>
</evidence>
<dbReference type="Gene3D" id="1.10.510.10">
    <property type="entry name" value="Transferase(Phosphotransferase) domain 1"/>
    <property type="match status" value="1"/>
</dbReference>
<dbReference type="SMART" id="SM00219">
    <property type="entry name" value="TyrKc"/>
    <property type="match status" value="1"/>
</dbReference>
<proteinExistence type="predicted"/>
<evidence type="ECO:0000256" key="6">
    <source>
        <dbReference type="ARBA" id="ARBA00022741"/>
    </source>
</evidence>
<evidence type="ECO:0000256" key="2">
    <source>
        <dbReference type="ARBA" id="ARBA00011902"/>
    </source>
</evidence>
<evidence type="ECO:0000256" key="8">
    <source>
        <dbReference type="ARBA" id="ARBA00022840"/>
    </source>
</evidence>
<feature type="binding site" evidence="14">
    <location>
        <position position="562"/>
    </location>
    <ligand>
        <name>ATP</name>
        <dbReference type="ChEBI" id="CHEBI:30616"/>
    </ligand>
</feature>
<keyword evidence="19" id="KW-0675">Receptor</keyword>
<organism evidence="18 19">
    <name type="scientific">Drosophila lebanonensis</name>
    <name type="common">Fruit fly</name>
    <name type="synonym">Scaptodrosophila lebanonensis</name>
    <dbReference type="NCBI Taxonomy" id="7225"/>
    <lineage>
        <taxon>Eukaryota</taxon>
        <taxon>Metazoa</taxon>
        <taxon>Ecdysozoa</taxon>
        <taxon>Arthropoda</taxon>
        <taxon>Hexapoda</taxon>
        <taxon>Insecta</taxon>
        <taxon>Pterygota</taxon>
        <taxon>Neoptera</taxon>
        <taxon>Endopterygota</taxon>
        <taxon>Diptera</taxon>
        <taxon>Brachycera</taxon>
        <taxon>Muscomorpha</taxon>
        <taxon>Ephydroidea</taxon>
        <taxon>Drosophilidae</taxon>
        <taxon>Scaptodrosophila</taxon>
    </lineage>
</organism>
<keyword evidence="3" id="KW-0808">Transferase</keyword>
<dbReference type="SUPFAM" id="SSF49265">
    <property type="entry name" value="Fibronectin type III"/>
    <property type="match status" value="1"/>
</dbReference>
<evidence type="ECO:0000313" key="19">
    <source>
        <dbReference type="RefSeq" id="XP_030377352.1"/>
    </source>
</evidence>
<evidence type="ECO:0000256" key="1">
    <source>
        <dbReference type="ARBA" id="ARBA00004479"/>
    </source>
</evidence>
<dbReference type="GeneID" id="115626205"/>
<dbReference type="GO" id="GO:0005524">
    <property type="term" value="F:ATP binding"/>
    <property type="evidence" value="ECO:0007669"/>
    <property type="project" value="UniProtKB-UniRule"/>
</dbReference>
<dbReference type="Proteomes" id="UP000504634">
    <property type="component" value="Unplaced"/>
</dbReference>
<keyword evidence="7 19" id="KW-0418">Kinase</keyword>
<dbReference type="CDD" id="cd00192">
    <property type="entry name" value="PTKc"/>
    <property type="match status" value="1"/>
</dbReference>
<dbReference type="PROSITE" id="PS00109">
    <property type="entry name" value="PROTEIN_KINASE_TYR"/>
    <property type="match status" value="1"/>
</dbReference>
<dbReference type="PANTHER" id="PTHR24416:SF620">
    <property type="entry name" value="TYROSINE-PROTEIN KINASE RECEPTOR TORSO"/>
    <property type="match status" value="1"/>
</dbReference>
<keyword evidence="4" id="KW-0812">Transmembrane</keyword>
<dbReference type="InterPro" id="IPR001245">
    <property type="entry name" value="Ser-Thr/Tyr_kinase_cat_dom"/>
</dbReference>
<dbReference type="PROSITE" id="PS00107">
    <property type="entry name" value="PROTEIN_KINASE_ATP"/>
    <property type="match status" value="1"/>
</dbReference>
<evidence type="ECO:0000256" key="14">
    <source>
        <dbReference type="PROSITE-ProRule" id="PRU10141"/>
    </source>
</evidence>
<dbReference type="InterPro" id="IPR008266">
    <property type="entry name" value="Tyr_kinase_AS"/>
</dbReference>
<dbReference type="RefSeq" id="XP_030377352.1">
    <property type="nucleotide sequence ID" value="XM_030521492.1"/>
</dbReference>
<comment type="subcellular location">
    <subcellularLocation>
        <location evidence="1">Membrane</location>
        <topology evidence="1">Single-pass type I membrane protein</topology>
    </subcellularLocation>
</comment>
<evidence type="ECO:0000256" key="5">
    <source>
        <dbReference type="ARBA" id="ARBA00022729"/>
    </source>
</evidence>
<gene>
    <name evidence="19" type="primary">LOC115626205</name>
</gene>
<keyword evidence="18" id="KW-1185">Reference proteome</keyword>
<dbReference type="InterPro" id="IPR011009">
    <property type="entry name" value="Kinase-like_dom_sf"/>
</dbReference>
<dbReference type="InterPro" id="IPR017441">
    <property type="entry name" value="Protein_kinase_ATP_BS"/>
</dbReference>
<name>A0A6J2TQY1_DROLE</name>
<evidence type="ECO:0000256" key="12">
    <source>
        <dbReference type="ARBA" id="ARBA00023180"/>
    </source>
</evidence>
<protein>
    <recommendedName>
        <fullName evidence="2">receptor protein-tyrosine kinase</fullName>
        <ecNumber evidence="2">2.7.10.1</ecNumber>
    </recommendedName>
</protein>
<dbReference type="InterPro" id="IPR036116">
    <property type="entry name" value="FN3_sf"/>
</dbReference>